<dbReference type="EMBL" id="JAHVAH010000001">
    <property type="protein sequence ID" value="MBW0143915.1"/>
    <property type="molecule type" value="Genomic_DNA"/>
</dbReference>
<evidence type="ECO:0000313" key="2">
    <source>
        <dbReference type="Proteomes" id="UP000698028"/>
    </source>
</evidence>
<dbReference type="Proteomes" id="UP000698028">
    <property type="component" value="Unassembled WGS sequence"/>
</dbReference>
<proteinExistence type="predicted"/>
<keyword evidence="2" id="KW-1185">Reference proteome</keyword>
<protein>
    <submittedName>
        <fullName evidence="1">Uncharacterized protein</fullName>
    </submittedName>
</protein>
<accession>A0ABS6V3I0</accession>
<comment type="caution">
    <text evidence="1">The sequence shown here is derived from an EMBL/GenBank/DDBJ whole genome shotgun (WGS) entry which is preliminary data.</text>
</comment>
<name>A0ABS6V3I0_9SPHN</name>
<sequence>MNAAMLFLAMAGTPAPVADVARERRARPQIERSTGSASVRIVRSFRLTREAFDGTVPGALKRKAWLTDRDGERRQAELIEFE</sequence>
<reference evidence="1 2" key="1">
    <citation type="submission" date="2021-07" db="EMBL/GenBank/DDBJ databases">
        <title>The draft genome sequence of Sphingomicrobium sp. B8.</title>
        <authorList>
            <person name="Mu L."/>
        </authorList>
    </citation>
    <scope>NUCLEOTIDE SEQUENCE [LARGE SCALE GENOMIC DNA]</scope>
    <source>
        <strain evidence="1 2">B8</strain>
    </source>
</reference>
<gene>
    <name evidence="1" type="ORF">KTQ36_01225</name>
</gene>
<dbReference type="RefSeq" id="WP_218631962.1">
    <property type="nucleotide sequence ID" value="NZ_JAHVAH010000001.1"/>
</dbReference>
<evidence type="ECO:0000313" key="1">
    <source>
        <dbReference type="EMBL" id="MBW0143915.1"/>
    </source>
</evidence>
<organism evidence="1 2">
    <name type="scientific">Sphingomicrobium clamense</name>
    <dbReference type="NCBI Taxonomy" id="2851013"/>
    <lineage>
        <taxon>Bacteria</taxon>
        <taxon>Pseudomonadati</taxon>
        <taxon>Pseudomonadota</taxon>
        <taxon>Alphaproteobacteria</taxon>
        <taxon>Sphingomonadales</taxon>
        <taxon>Sphingomonadaceae</taxon>
        <taxon>Sphingomicrobium</taxon>
    </lineage>
</organism>